<reference evidence="2" key="1">
    <citation type="submission" date="2017-10" db="EMBL/GenBank/DDBJ databases">
        <authorList>
            <person name="Gaisin V.A."/>
            <person name="Rysina M.S."/>
            <person name="Grouzdev D.S."/>
        </authorList>
    </citation>
    <scope>NUCLEOTIDE SEQUENCE [LARGE SCALE GENOMIC DNA]</scope>
    <source>
        <strain evidence="2">V1</strain>
    </source>
</reference>
<name>A0A317T5L3_9CHLB</name>
<evidence type="ECO:0000313" key="2">
    <source>
        <dbReference type="Proteomes" id="UP000246278"/>
    </source>
</evidence>
<comment type="caution">
    <text evidence="1">The sequence shown here is derived from an EMBL/GenBank/DDBJ whole genome shotgun (WGS) entry which is preliminary data.</text>
</comment>
<keyword evidence="2" id="KW-1185">Reference proteome</keyword>
<organism evidence="1 2">
    <name type="scientific">Prosthecochloris marina</name>
    <dbReference type="NCBI Taxonomy" id="2017681"/>
    <lineage>
        <taxon>Bacteria</taxon>
        <taxon>Pseudomonadati</taxon>
        <taxon>Chlorobiota</taxon>
        <taxon>Chlorobiia</taxon>
        <taxon>Chlorobiales</taxon>
        <taxon>Chlorobiaceae</taxon>
        <taxon>Prosthecochloris</taxon>
    </lineage>
</organism>
<dbReference type="AlphaFoldDB" id="A0A317T5L3"/>
<evidence type="ECO:0000313" key="1">
    <source>
        <dbReference type="EMBL" id="PWW82039.1"/>
    </source>
</evidence>
<dbReference type="Proteomes" id="UP000246278">
    <property type="component" value="Unassembled WGS sequence"/>
</dbReference>
<accession>A0A317T5L3</accession>
<dbReference type="RefSeq" id="WP_110023174.1">
    <property type="nucleotide sequence ID" value="NZ_PDNZ01000004.1"/>
</dbReference>
<protein>
    <submittedName>
        <fullName evidence="1">Uncharacterized protein</fullName>
    </submittedName>
</protein>
<proteinExistence type="predicted"/>
<sequence length="93" mass="10564">MSSRFNNVPEENGVTVIFEQETTLGDYQVLYQKWYADDVTGDSVIFLNDDVGATSEQAFEELIRTSYPLKKDAGIALKRSAKFTSINFNMKRV</sequence>
<gene>
    <name evidence="1" type="ORF">CR164_06770</name>
</gene>
<dbReference type="OrthoDB" id="6198900at2"/>
<dbReference type="EMBL" id="PDNZ01000004">
    <property type="protein sequence ID" value="PWW82039.1"/>
    <property type="molecule type" value="Genomic_DNA"/>
</dbReference>